<name>A0A2R6PHB7_ACTCC</name>
<organism evidence="2 4">
    <name type="scientific">Actinidia chinensis var. chinensis</name>
    <name type="common">Chinese soft-hair kiwi</name>
    <dbReference type="NCBI Taxonomy" id="1590841"/>
    <lineage>
        <taxon>Eukaryota</taxon>
        <taxon>Viridiplantae</taxon>
        <taxon>Streptophyta</taxon>
        <taxon>Embryophyta</taxon>
        <taxon>Tracheophyta</taxon>
        <taxon>Spermatophyta</taxon>
        <taxon>Magnoliopsida</taxon>
        <taxon>eudicotyledons</taxon>
        <taxon>Gunneridae</taxon>
        <taxon>Pentapetalae</taxon>
        <taxon>asterids</taxon>
        <taxon>Ericales</taxon>
        <taxon>Actinidiaceae</taxon>
        <taxon>Actinidia</taxon>
    </lineage>
</organism>
<reference evidence="2 4" key="1">
    <citation type="submission" date="2017-07" db="EMBL/GenBank/DDBJ databases">
        <title>An improved, manually edited Actinidia chinensis var. chinensis (kiwifruit) genome highlights the challenges associated with draft genomes and gene prediction in plants.</title>
        <authorList>
            <person name="Pilkington S."/>
            <person name="Crowhurst R."/>
            <person name="Hilario E."/>
            <person name="Nardozza S."/>
            <person name="Fraser L."/>
            <person name="Peng Y."/>
            <person name="Gunaseelan K."/>
            <person name="Simpson R."/>
            <person name="Tahir J."/>
            <person name="Deroles S."/>
            <person name="Templeton K."/>
            <person name="Luo Z."/>
            <person name="Davy M."/>
            <person name="Cheng C."/>
            <person name="Mcneilage M."/>
            <person name="Scaglione D."/>
            <person name="Liu Y."/>
            <person name="Zhang Q."/>
            <person name="Datson P."/>
            <person name="De Silva N."/>
            <person name="Gardiner S."/>
            <person name="Bassett H."/>
            <person name="Chagne D."/>
            <person name="Mccallum J."/>
            <person name="Dzierzon H."/>
            <person name="Deng C."/>
            <person name="Wang Y.-Y."/>
            <person name="Barron N."/>
            <person name="Manako K."/>
            <person name="Bowen J."/>
            <person name="Foster T."/>
            <person name="Erridge Z."/>
            <person name="Tiffin H."/>
            <person name="Waite C."/>
            <person name="Davies K."/>
            <person name="Grierson E."/>
            <person name="Laing W."/>
            <person name="Kirk R."/>
            <person name="Chen X."/>
            <person name="Wood M."/>
            <person name="Montefiori M."/>
            <person name="Brummell D."/>
            <person name="Schwinn K."/>
            <person name="Catanach A."/>
            <person name="Fullerton C."/>
            <person name="Li D."/>
            <person name="Meiyalaghan S."/>
            <person name="Nieuwenhuizen N."/>
            <person name="Read N."/>
            <person name="Prakash R."/>
            <person name="Hunter D."/>
            <person name="Zhang H."/>
            <person name="Mckenzie M."/>
            <person name="Knabel M."/>
            <person name="Harris A."/>
            <person name="Allan A."/>
            <person name="Chen A."/>
            <person name="Janssen B."/>
            <person name="Plunkett B."/>
            <person name="Dwamena C."/>
            <person name="Voogd C."/>
            <person name="Leif D."/>
            <person name="Lafferty D."/>
            <person name="Souleyre E."/>
            <person name="Varkonyi-Gasic E."/>
            <person name="Gambi F."/>
            <person name="Hanley J."/>
            <person name="Yao J.-L."/>
            <person name="Cheung J."/>
            <person name="David K."/>
            <person name="Warren B."/>
            <person name="Marsh K."/>
            <person name="Snowden K."/>
            <person name="Lin-Wang K."/>
            <person name="Brian L."/>
            <person name="Martinez-Sanchez M."/>
            <person name="Wang M."/>
            <person name="Ileperuma N."/>
            <person name="Macnee N."/>
            <person name="Campin R."/>
            <person name="Mcatee P."/>
            <person name="Drummond R."/>
            <person name="Espley R."/>
            <person name="Ireland H."/>
            <person name="Wu R."/>
            <person name="Atkinson R."/>
            <person name="Karunairetnam S."/>
            <person name="Bulley S."/>
            <person name="Chunkath S."/>
            <person name="Hanley Z."/>
            <person name="Storey R."/>
            <person name="Thrimawithana A."/>
            <person name="Thomson S."/>
            <person name="David C."/>
            <person name="Testolin R."/>
        </authorList>
    </citation>
    <scope>NUCLEOTIDE SEQUENCE [LARGE SCALE GENOMIC DNA]</scope>
    <source>
        <strain evidence="4">cv. Red5</strain>
        <tissue evidence="2">Young leaf</tissue>
    </source>
</reference>
<dbReference type="EMBL" id="NKQK01000025">
    <property type="protein sequence ID" value="PSR91277.1"/>
    <property type="molecule type" value="Genomic_DNA"/>
</dbReference>
<comment type="caution">
    <text evidence="2">The sequence shown here is derived from an EMBL/GenBank/DDBJ whole genome shotgun (WGS) entry which is preliminary data.</text>
</comment>
<dbReference type="GO" id="GO:0004864">
    <property type="term" value="F:protein phosphatase inhibitor activity"/>
    <property type="evidence" value="ECO:0007669"/>
    <property type="project" value="UniProtKB-ARBA"/>
</dbReference>
<dbReference type="InterPro" id="IPR053249">
    <property type="entry name" value="LFS"/>
</dbReference>
<evidence type="ECO:0000256" key="1">
    <source>
        <dbReference type="SAM" id="SignalP"/>
    </source>
</evidence>
<dbReference type="PANTHER" id="PTHR33789">
    <property type="entry name" value="LACHRYMATORY-FACTOR SYNTHASE"/>
    <property type="match status" value="1"/>
</dbReference>
<dbReference type="OrthoDB" id="1929286at2759"/>
<dbReference type="EMBL" id="NKQK01000025">
    <property type="protein sequence ID" value="PSR91276.1"/>
    <property type="molecule type" value="Genomic_DNA"/>
</dbReference>
<evidence type="ECO:0000313" key="4">
    <source>
        <dbReference type="Proteomes" id="UP000241394"/>
    </source>
</evidence>
<evidence type="ECO:0000313" key="2">
    <source>
        <dbReference type="EMBL" id="PSR91276.1"/>
    </source>
</evidence>
<dbReference type="InParanoid" id="A0A2R6PHB7"/>
<dbReference type="PANTHER" id="PTHR33789:SF11">
    <property type="entry name" value="OS05G0202300 PROTEIN"/>
    <property type="match status" value="1"/>
</dbReference>
<gene>
    <name evidence="2" type="ORF">CEY00_Acc28619</name>
    <name evidence="3" type="ORF">CEY00_Acc28620</name>
</gene>
<dbReference type="InterPro" id="IPR019587">
    <property type="entry name" value="Polyketide_cyclase/dehydratase"/>
</dbReference>
<protein>
    <submittedName>
        <fullName evidence="2">Lachrymatory-factor synthase</fullName>
    </submittedName>
</protein>
<dbReference type="CDD" id="cd07821">
    <property type="entry name" value="PYR_PYL_RCAR_like"/>
    <property type="match status" value="1"/>
</dbReference>
<evidence type="ECO:0000313" key="3">
    <source>
        <dbReference type="EMBL" id="PSR91277.1"/>
    </source>
</evidence>
<dbReference type="Pfam" id="PF10604">
    <property type="entry name" value="Polyketide_cyc2"/>
    <property type="match status" value="1"/>
</dbReference>
<dbReference type="SUPFAM" id="SSF55961">
    <property type="entry name" value="Bet v1-like"/>
    <property type="match status" value="1"/>
</dbReference>
<dbReference type="Gramene" id="PSR91276">
    <property type="protein sequence ID" value="PSR91276"/>
    <property type="gene ID" value="CEY00_Acc28619"/>
</dbReference>
<dbReference type="InterPro" id="IPR023393">
    <property type="entry name" value="START-like_dom_sf"/>
</dbReference>
<dbReference type="Gramene" id="PSR91277">
    <property type="protein sequence ID" value="PSR91277"/>
    <property type="gene ID" value="CEY00_Acc28620"/>
</dbReference>
<dbReference type="STRING" id="1590841.A0A2R6PHB7"/>
<dbReference type="Proteomes" id="UP000241394">
    <property type="component" value="Chromosome LG25"/>
</dbReference>
<dbReference type="AlphaFoldDB" id="A0A2R6PHB7"/>
<dbReference type="Gene3D" id="3.30.530.20">
    <property type="match status" value="1"/>
</dbReference>
<proteinExistence type="predicted"/>
<keyword evidence="4" id="KW-1185">Reference proteome</keyword>
<keyword evidence="1" id="KW-0732">Signal</keyword>
<accession>A0A2R6PHB7</accession>
<sequence>MTSHKIPLSLLSLLLSLSLMAEATPARWTGTLTAKVEGFSPAQVWTLFEDFSNLYKINPNVDISYALEGVYGHPGLVRFCSTHTTTKSPSGEEVVTIQWFQEKLLAMDTAHRCFTYQILENNVGITYCKSTVKVLPIDGCDSLLEWTYESDPLPGLTPDYLSYFFGTNLQDMADTIKKILKSKSEIECTPVKLCLG</sequence>
<feature type="chain" id="PRO_5036047934" evidence="1">
    <location>
        <begin position="24"/>
        <end position="196"/>
    </location>
</feature>
<reference evidence="4" key="2">
    <citation type="journal article" date="2018" name="BMC Genomics">
        <title>A manually annotated Actinidia chinensis var. chinensis (kiwifruit) genome highlights the challenges associated with draft genomes and gene prediction in plants.</title>
        <authorList>
            <person name="Pilkington S.M."/>
            <person name="Crowhurst R."/>
            <person name="Hilario E."/>
            <person name="Nardozza S."/>
            <person name="Fraser L."/>
            <person name="Peng Y."/>
            <person name="Gunaseelan K."/>
            <person name="Simpson R."/>
            <person name="Tahir J."/>
            <person name="Deroles S.C."/>
            <person name="Templeton K."/>
            <person name="Luo Z."/>
            <person name="Davy M."/>
            <person name="Cheng C."/>
            <person name="McNeilage M."/>
            <person name="Scaglione D."/>
            <person name="Liu Y."/>
            <person name="Zhang Q."/>
            <person name="Datson P."/>
            <person name="De Silva N."/>
            <person name="Gardiner S.E."/>
            <person name="Bassett H."/>
            <person name="Chagne D."/>
            <person name="McCallum J."/>
            <person name="Dzierzon H."/>
            <person name="Deng C."/>
            <person name="Wang Y.Y."/>
            <person name="Barron L."/>
            <person name="Manako K."/>
            <person name="Bowen J."/>
            <person name="Foster T.M."/>
            <person name="Erridge Z.A."/>
            <person name="Tiffin H."/>
            <person name="Waite C.N."/>
            <person name="Davies K.M."/>
            <person name="Grierson E.P."/>
            <person name="Laing W.A."/>
            <person name="Kirk R."/>
            <person name="Chen X."/>
            <person name="Wood M."/>
            <person name="Montefiori M."/>
            <person name="Brummell D.A."/>
            <person name="Schwinn K.E."/>
            <person name="Catanach A."/>
            <person name="Fullerton C."/>
            <person name="Li D."/>
            <person name="Meiyalaghan S."/>
            <person name="Nieuwenhuizen N."/>
            <person name="Read N."/>
            <person name="Prakash R."/>
            <person name="Hunter D."/>
            <person name="Zhang H."/>
            <person name="McKenzie M."/>
            <person name="Knabel M."/>
            <person name="Harris A."/>
            <person name="Allan A.C."/>
            <person name="Gleave A."/>
            <person name="Chen A."/>
            <person name="Janssen B.J."/>
            <person name="Plunkett B."/>
            <person name="Ampomah-Dwamena C."/>
            <person name="Voogd C."/>
            <person name="Leif D."/>
            <person name="Lafferty D."/>
            <person name="Souleyre E.J.F."/>
            <person name="Varkonyi-Gasic E."/>
            <person name="Gambi F."/>
            <person name="Hanley J."/>
            <person name="Yao J.L."/>
            <person name="Cheung J."/>
            <person name="David K.M."/>
            <person name="Warren B."/>
            <person name="Marsh K."/>
            <person name="Snowden K.C."/>
            <person name="Lin-Wang K."/>
            <person name="Brian L."/>
            <person name="Martinez-Sanchez M."/>
            <person name="Wang M."/>
            <person name="Ileperuma N."/>
            <person name="Macnee N."/>
            <person name="Campin R."/>
            <person name="McAtee P."/>
            <person name="Drummond R.S.M."/>
            <person name="Espley R.V."/>
            <person name="Ireland H.S."/>
            <person name="Wu R."/>
            <person name="Atkinson R.G."/>
            <person name="Karunairetnam S."/>
            <person name="Bulley S."/>
            <person name="Chunkath S."/>
            <person name="Hanley Z."/>
            <person name="Storey R."/>
            <person name="Thrimawithana A.H."/>
            <person name="Thomson S."/>
            <person name="David C."/>
            <person name="Testolin R."/>
            <person name="Huang H."/>
            <person name="Hellens R.P."/>
            <person name="Schaffer R.J."/>
        </authorList>
    </citation>
    <scope>NUCLEOTIDE SEQUENCE [LARGE SCALE GENOMIC DNA]</scope>
    <source>
        <strain evidence="4">cv. Red5</strain>
    </source>
</reference>
<feature type="signal peptide" evidence="1">
    <location>
        <begin position="1"/>
        <end position="23"/>
    </location>
</feature>